<evidence type="ECO:0000259" key="1">
    <source>
        <dbReference type="PROSITE" id="PS51746"/>
    </source>
</evidence>
<evidence type="ECO:0000313" key="2">
    <source>
        <dbReference type="EMBL" id="MBC5731062.1"/>
    </source>
</evidence>
<feature type="domain" description="PPM-type phosphatase" evidence="1">
    <location>
        <begin position="4"/>
        <end position="242"/>
    </location>
</feature>
<keyword evidence="3" id="KW-1185">Reference proteome</keyword>
<dbReference type="Pfam" id="PF13672">
    <property type="entry name" value="PP2C_2"/>
    <property type="match status" value="1"/>
</dbReference>
<dbReference type="InterPro" id="IPR001932">
    <property type="entry name" value="PPM-type_phosphatase-like_dom"/>
</dbReference>
<dbReference type="NCBIfam" id="NF033484">
    <property type="entry name" value="Stp1_PP2C_phos"/>
    <property type="match status" value="1"/>
</dbReference>
<dbReference type="PROSITE" id="PS51746">
    <property type="entry name" value="PPM_2"/>
    <property type="match status" value="1"/>
</dbReference>
<dbReference type="SUPFAM" id="SSF81606">
    <property type="entry name" value="PP2C-like"/>
    <property type="match status" value="1"/>
</dbReference>
<evidence type="ECO:0000313" key="3">
    <source>
        <dbReference type="Proteomes" id="UP000660021"/>
    </source>
</evidence>
<sequence length="243" mass="26402">MIKAWGITHKGCVRPQNQDTYYLDVLSEDLAVGLVCDGMGGARAGNIASMLAVEAFVEALQDLPPGTPEDPEALLAQGSAGANTVVYHRARRDPDCHGMGTTMVAALVLSDMAYLLNIGDSRAYYISGNGIEKVTRDHSLVEDMVRRGDITPEQARNHPQKNLITRALGTEEHVRADFYRKKLESGDSLLLCSDGLSNVVSDQEMLYEVLHGGPVGECCHRLLDIALSRGAPDNVTCVLFQFE</sequence>
<dbReference type="SMART" id="SM00331">
    <property type="entry name" value="PP2C_SIG"/>
    <property type="match status" value="1"/>
</dbReference>
<dbReference type="SMART" id="SM00332">
    <property type="entry name" value="PP2Cc"/>
    <property type="match status" value="1"/>
</dbReference>
<proteinExistence type="predicted"/>
<dbReference type="InterPro" id="IPR015655">
    <property type="entry name" value="PP2C"/>
</dbReference>
<dbReference type="Proteomes" id="UP000660021">
    <property type="component" value="Unassembled WGS sequence"/>
</dbReference>
<gene>
    <name evidence="2" type="ORF">H8S34_09500</name>
</gene>
<dbReference type="InterPro" id="IPR036457">
    <property type="entry name" value="PPM-type-like_dom_sf"/>
</dbReference>
<dbReference type="RefSeq" id="WP_101693113.1">
    <property type="nucleotide sequence ID" value="NZ_JACOPR010000005.1"/>
</dbReference>
<protein>
    <submittedName>
        <fullName evidence="2">Stp1/IreP family PP2C-type Ser/Thr phosphatase</fullName>
    </submittedName>
</protein>
<name>A0ABR7HU49_9FIRM</name>
<comment type="caution">
    <text evidence="2">The sequence shown here is derived from an EMBL/GenBank/DDBJ whole genome shotgun (WGS) entry which is preliminary data.</text>
</comment>
<organism evidence="2 3">
    <name type="scientific">Pseudoflavonifractor hominis</name>
    <dbReference type="NCBI Taxonomy" id="2763059"/>
    <lineage>
        <taxon>Bacteria</taxon>
        <taxon>Bacillati</taxon>
        <taxon>Bacillota</taxon>
        <taxon>Clostridia</taxon>
        <taxon>Eubacteriales</taxon>
        <taxon>Oscillospiraceae</taxon>
        <taxon>Pseudoflavonifractor</taxon>
    </lineage>
</organism>
<accession>A0ABR7HU49</accession>
<dbReference type="EMBL" id="JACOPR010000005">
    <property type="protein sequence ID" value="MBC5731062.1"/>
    <property type="molecule type" value="Genomic_DNA"/>
</dbReference>
<dbReference type="PANTHER" id="PTHR47992">
    <property type="entry name" value="PROTEIN PHOSPHATASE"/>
    <property type="match status" value="1"/>
</dbReference>
<dbReference type="CDD" id="cd00143">
    <property type="entry name" value="PP2Cc"/>
    <property type="match status" value="1"/>
</dbReference>
<dbReference type="Gene3D" id="3.60.40.10">
    <property type="entry name" value="PPM-type phosphatase domain"/>
    <property type="match status" value="1"/>
</dbReference>
<reference evidence="2 3" key="1">
    <citation type="submission" date="2020-08" db="EMBL/GenBank/DDBJ databases">
        <title>Genome public.</title>
        <authorList>
            <person name="Liu C."/>
            <person name="Sun Q."/>
        </authorList>
    </citation>
    <scope>NUCLEOTIDE SEQUENCE [LARGE SCALE GENOMIC DNA]</scope>
    <source>
        <strain evidence="2 3">New-38</strain>
    </source>
</reference>